<evidence type="ECO:0000313" key="2">
    <source>
        <dbReference type="EMBL" id="TWT35631.1"/>
    </source>
</evidence>
<dbReference type="InterPro" id="IPR036291">
    <property type="entry name" value="NAD(P)-bd_dom_sf"/>
</dbReference>
<organism evidence="2 3">
    <name type="scientific">Posidoniimonas corsicana</name>
    <dbReference type="NCBI Taxonomy" id="1938618"/>
    <lineage>
        <taxon>Bacteria</taxon>
        <taxon>Pseudomonadati</taxon>
        <taxon>Planctomycetota</taxon>
        <taxon>Planctomycetia</taxon>
        <taxon>Pirellulales</taxon>
        <taxon>Lacipirellulaceae</taxon>
        <taxon>Posidoniimonas</taxon>
    </lineage>
</organism>
<gene>
    <name evidence="2" type="ORF">KOR34_05250</name>
</gene>
<dbReference type="EMBL" id="SIHJ01000001">
    <property type="protein sequence ID" value="TWT35631.1"/>
    <property type="molecule type" value="Genomic_DNA"/>
</dbReference>
<dbReference type="GO" id="GO:0000166">
    <property type="term" value="F:nucleotide binding"/>
    <property type="evidence" value="ECO:0007669"/>
    <property type="project" value="InterPro"/>
</dbReference>
<dbReference type="Gene3D" id="3.40.50.720">
    <property type="entry name" value="NAD(P)-binding Rossmann-like Domain"/>
    <property type="match status" value="1"/>
</dbReference>
<sequence length="284" mass="30995">MPGGNLGFVDDCLDNFHSNTYLAAIRGELAGRGWSVAGATALQMPEGVQWAERNSLVYYDSVDQLASNVDAIAILAPSTPATHWRLCKMVLPHGKPTFVDKTFAINCSEAQQIFDLADQHGAAIQSTSALRSTNVQAYCRESGERIRSITVWAGGDTFAEYGVHPIELAVSSLDETPSRMAVISGSPWTTILLEFSRGRTATIHFNASEHLPFEVLVESLAEKRLLRVDDSVLFVNAARCILDFFDAGRALVPREQTMAIMRVLDATRAPEAASTWLDLEPHSG</sequence>
<dbReference type="Proteomes" id="UP000316714">
    <property type="component" value="Unassembled WGS sequence"/>
</dbReference>
<dbReference type="Pfam" id="PF01408">
    <property type="entry name" value="GFO_IDH_MocA"/>
    <property type="match status" value="1"/>
</dbReference>
<name>A0A5C5VBG8_9BACT</name>
<dbReference type="OrthoDB" id="2923860at2"/>
<protein>
    <submittedName>
        <fullName evidence="2">Oxidoreductase family, NAD-binding Rossmann fold</fullName>
    </submittedName>
</protein>
<accession>A0A5C5VBG8</accession>
<dbReference type="SUPFAM" id="SSF51735">
    <property type="entry name" value="NAD(P)-binding Rossmann-fold domains"/>
    <property type="match status" value="1"/>
</dbReference>
<keyword evidence="3" id="KW-1185">Reference proteome</keyword>
<dbReference type="InterPro" id="IPR000683">
    <property type="entry name" value="Gfo/Idh/MocA-like_OxRdtase_N"/>
</dbReference>
<proteinExistence type="predicted"/>
<evidence type="ECO:0000259" key="1">
    <source>
        <dbReference type="Pfam" id="PF01408"/>
    </source>
</evidence>
<comment type="caution">
    <text evidence="2">The sequence shown here is derived from an EMBL/GenBank/DDBJ whole genome shotgun (WGS) entry which is preliminary data.</text>
</comment>
<reference evidence="2 3" key="1">
    <citation type="submission" date="2019-02" db="EMBL/GenBank/DDBJ databases">
        <title>Deep-cultivation of Planctomycetes and their phenomic and genomic characterization uncovers novel biology.</title>
        <authorList>
            <person name="Wiegand S."/>
            <person name="Jogler M."/>
            <person name="Boedeker C."/>
            <person name="Pinto D."/>
            <person name="Vollmers J."/>
            <person name="Rivas-Marin E."/>
            <person name="Kohn T."/>
            <person name="Peeters S.H."/>
            <person name="Heuer A."/>
            <person name="Rast P."/>
            <person name="Oberbeckmann S."/>
            <person name="Bunk B."/>
            <person name="Jeske O."/>
            <person name="Meyerdierks A."/>
            <person name="Storesund J.E."/>
            <person name="Kallscheuer N."/>
            <person name="Luecker S."/>
            <person name="Lage O.M."/>
            <person name="Pohl T."/>
            <person name="Merkel B.J."/>
            <person name="Hornburger P."/>
            <person name="Mueller R.-W."/>
            <person name="Bruemmer F."/>
            <person name="Labrenz M."/>
            <person name="Spormann A.M."/>
            <person name="Op Den Camp H."/>
            <person name="Overmann J."/>
            <person name="Amann R."/>
            <person name="Jetten M.S.M."/>
            <person name="Mascher T."/>
            <person name="Medema M.H."/>
            <person name="Devos D.P."/>
            <person name="Kaster A.-K."/>
            <person name="Ovreas L."/>
            <person name="Rohde M."/>
            <person name="Galperin M.Y."/>
            <person name="Jogler C."/>
        </authorList>
    </citation>
    <scope>NUCLEOTIDE SEQUENCE [LARGE SCALE GENOMIC DNA]</scope>
    <source>
        <strain evidence="2 3">KOR34</strain>
    </source>
</reference>
<feature type="domain" description="Gfo/Idh/MocA-like oxidoreductase N-terminal" evidence="1">
    <location>
        <begin position="32"/>
        <end position="125"/>
    </location>
</feature>
<dbReference type="RefSeq" id="WP_146561945.1">
    <property type="nucleotide sequence ID" value="NZ_SIHJ01000001.1"/>
</dbReference>
<dbReference type="AlphaFoldDB" id="A0A5C5VBG8"/>
<evidence type="ECO:0000313" key="3">
    <source>
        <dbReference type="Proteomes" id="UP000316714"/>
    </source>
</evidence>